<dbReference type="InterPro" id="IPR003965">
    <property type="entry name" value="Fatty_acid_synthase"/>
</dbReference>
<organism evidence="2 3">
    <name type="scientific">Marinobacter segnicrescens</name>
    <dbReference type="NCBI Taxonomy" id="430453"/>
    <lineage>
        <taxon>Bacteria</taxon>
        <taxon>Pseudomonadati</taxon>
        <taxon>Pseudomonadota</taxon>
        <taxon>Gammaproteobacteria</taxon>
        <taxon>Pseudomonadales</taxon>
        <taxon>Marinobacteraceae</taxon>
        <taxon>Marinobacter</taxon>
    </lineage>
</organism>
<dbReference type="GO" id="GO:0019171">
    <property type="term" value="F:(3R)-hydroxyacyl-[acyl-carrier-protein] dehydratase activity"/>
    <property type="evidence" value="ECO:0007669"/>
    <property type="project" value="TreeGrafter"/>
</dbReference>
<keyword evidence="3" id="KW-1185">Reference proteome</keyword>
<dbReference type="EMBL" id="FOHZ01000002">
    <property type="protein sequence ID" value="SES90913.1"/>
    <property type="molecule type" value="Genomic_DNA"/>
</dbReference>
<dbReference type="GO" id="GO:0004312">
    <property type="term" value="F:fatty acid synthase activity"/>
    <property type="evidence" value="ECO:0007669"/>
    <property type="project" value="InterPro"/>
</dbReference>
<dbReference type="Gene3D" id="3.10.129.10">
    <property type="entry name" value="Hotdog Thioesterase"/>
    <property type="match status" value="1"/>
</dbReference>
<accession>A0A1I0A9R0</accession>
<dbReference type="Pfam" id="PF01575">
    <property type="entry name" value="MaoC_dehydratas"/>
    <property type="match status" value="1"/>
</dbReference>
<name>A0A1I0A9R0_9GAMM</name>
<evidence type="ECO:0000259" key="1">
    <source>
        <dbReference type="Pfam" id="PF01575"/>
    </source>
</evidence>
<dbReference type="Proteomes" id="UP000198762">
    <property type="component" value="Unassembled WGS sequence"/>
</dbReference>
<dbReference type="PANTHER" id="PTHR43437">
    <property type="entry name" value="HYDROXYACYL-THIOESTER DEHYDRATASE TYPE 2, MITOCHONDRIAL-RELATED"/>
    <property type="match status" value="1"/>
</dbReference>
<dbReference type="OrthoDB" id="9800237at2"/>
<dbReference type="GO" id="GO:0006633">
    <property type="term" value="P:fatty acid biosynthetic process"/>
    <property type="evidence" value="ECO:0007669"/>
    <property type="project" value="InterPro"/>
</dbReference>
<dbReference type="GO" id="GO:0005835">
    <property type="term" value="C:fatty acid synthase complex"/>
    <property type="evidence" value="ECO:0007669"/>
    <property type="project" value="InterPro"/>
</dbReference>
<protein>
    <submittedName>
        <fullName evidence="2">Acyl dehydratase</fullName>
    </submittedName>
</protein>
<dbReference type="InterPro" id="IPR029069">
    <property type="entry name" value="HotDog_dom_sf"/>
</dbReference>
<dbReference type="InterPro" id="IPR002539">
    <property type="entry name" value="MaoC-like_dom"/>
</dbReference>
<gene>
    <name evidence="2" type="ORF">SAMN04487962_102274</name>
</gene>
<feature type="domain" description="MaoC-like" evidence="1">
    <location>
        <begin position="10"/>
        <end position="98"/>
    </location>
</feature>
<dbReference type="InterPro" id="IPR050965">
    <property type="entry name" value="UPF0336/Enoyl-CoA_hydratase"/>
</dbReference>
<dbReference type="AlphaFoldDB" id="A0A1I0A9R0"/>
<evidence type="ECO:0000313" key="2">
    <source>
        <dbReference type="EMBL" id="SES90913.1"/>
    </source>
</evidence>
<reference evidence="3" key="1">
    <citation type="submission" date="2016-10" db="EMBL/GenBank/DDBJ databases">
        <authorList>
            <person name="Varghese N."/>
            <person name="Submissions S."/>
        </authorList>
    </citation>
    <scope>NUCLEOTIDE SEQUENCE [LARGE SCALE GENOMIC DNA]</scope>
    <source>
        <strain evidence="3">CGMCC 1.6489</strain>
    </source>
</reference>
<dbReference type="PRINTS" id="PR01483">
    <property type="entry name" value="FASYNTHASE"/>
</dbReference>
<dbReference type="PANTHER" id="PTHR43437:SF3">
    <property type="entry name" value="HYDROXYACYL-THIOESTER DEHYDRATASE TYPE 2, MITOCHONDRIAL"/>
    <property type="match status" value="1"/>
</dbReference>
<dbReference type="SUPFAM" id="SSF54637">
    <property type="entry name" value="Thioesterase/thiol ester dehydrase-isomerase"/>
    <property type="match status" value="1"/>
</dbReference>
<proteinExistence type="predicted"/>
<dbReference type="RefSeq" id="WP_091848947.1">
    <property type="nucleotide sequence ID" value="NZ_FOHZ01000002.1"/>
</dbReference>
<dbReference type="STRING" id="430453.SAMN04487962_102274"/>
<sequence>MSDANIPCEQNFMLTQEDFDRFARLSGDHNPIHVDPEFSARTSFGRTVSHGMLLFSVVRSLLAQTWPGSTLNRQSLMFPSPAYAGDTLALVVEQQKAEGDRLVLKTTITRPDGETCLTGECELTVPEKEAS</sequence>
<evidence type="ECO:0000313" key="3">
    <source>
        <dbReference type="Proteomes" id="UP000198762"/>
    </source>
</evidence>